<evidence type="ECO:0000256" key="2">
    <source>
        <dbReference type="ARBA" id="ARBA00023128"/>
    </source>
</evidence>
<dbReference type="AlphaFoldDB" id="A0A0L8FQG7"/>
<dbReference type="InterPro" id="IPR008011">
    <property type="entry name" value="Complex1_LYR_dom"/>
</dbReference>
<dbReference type="PANTHER" id="PTHR47046:SF1">
    <property type="entry name" value="SUCCINATE DEHYDROGENASE ASSEMBLY FACTOR 1, MITOCHONDRIAL"/>
    <property type="match status" value="1"/>
</dbReference>
<organism evidence="7">
    <name type="scientific">Octopus bimaculoides</name>
    <name type="common">California two-spotted octopus</name>
    <dbReference type="NCBI Taxonomy" id="37653"/>
    <lineage>
        <taxon>Eukaryota</taxon>
        <taxon>Metazoa</taxon>
        <taxon>Spiralia</taxon>
        <taxon>Lophotrochozoa</taxon>
        <taxon>Mollusca</taxon>
        <taxon>Cephalopoda</taxon>
        <taxon>Coleoidea</taxon>
        <taxon>Octopodiformes</taxon>
        <taxon>Octopoda</taxon>
        <taxon>Incirrata</taxon>
        <taxon>Octopodidae</taxon>
        <taxon>Octopus</taxon>
    </lineage>
</organism>
<feature type="compositionally biased region" description="Low complexity" evidence="5">
    <location>
        <begin position="87"/>
        <end position="97"/>
    </location>
</feature>
<evidence type="ECO:0000256" key="3">
    <source>
        <dbReference type="ARBA" id="ARBA00023186"/>
    </source>
</evidence>
<name>A0A0L8FQG7_OCTBM</name>
<dbReference type="PANTHER" id="PTHR47046">
    <property type="entry name" value="SUCCINATE DEHYDROGENASE ASSEMBLY FACTOR 1, MITOCHONDRIAL"/>
    <property type="match status" value="1"/>
</dbReference>
<comment type="subcellular location">
    <subcellularLocation>
        <location evidence="1">Mitochondrion matrix</location>
    </subcellularLocation>
</comment>
<dbReference type="InterPro" id="IPR052687">
    <property type="entry name" value="SDHAF1"/>
</dbReference>
<dbReference type="GO" id="GO:0005759">
    <property type="term" value="C:mitochondrial matrix"/>
    <property type="evidence" value="ECO:0007669"/>
    <property type="project" value="UniProtKB-SubCell"/>
</dbReference>
<dbReference type="STRING" id="37653.A0A0L8FQG7"/>
<evidence type="ECO:0000256" key="1">
    <source>
        <dbReference type="ARBA" id="ARBA00004305"/>
    </source>
</evidence>
<evidence type="ECO:0000313" key="7">
    <source>
        <dbReference type="EMBL" id="KOF66966.1"/>
    </source>
</evidence>
<dbReference type="Pfam" id="PF05347">
    <property type="entry name" value="Complex1_LYR"/>
    <property type="match status" value="1"/>
</dbReference>
<feature type="domain" description="Complex 1 LYR protein" evidence="6">
    <location>
        <begin position="9"/>
        <end position="61"/>
    </location>
</feature>
<evidence type="ECO:0000256" key="4">
    <source>
        <dbReference type="ARBA" id="ARBA00025715"/>
    </source>
</evidence>
<gene>
    <name evidence="7" type="ORF">OCBIM_22010809mg</name>
</gene>
<evidence type="ECO:0000256" key="5">
    <source>
        <dbReference type="SAM" id="MobiDB-lite"/>
    </source>
</evidence>
<dbReference type="GO" id="GO:0034553">
    <property type="term" value="P:mitochondrial respiratory chain complex II assembly"/>
    <property type="evidence" value="ECO:0007669"/>
    <property type="project" value="InterPro"/>
</dbReference>
<sequence length="103" mass="11860">MVHSKLQLEVLSLYRQLLRATRNKPGFKSYICDEFRRNMTIPRTNILQIEHIIRNGKKKLDLLKRQEVQSLGVFYKETDNLNTPAATSTTTTTTTTSGPQGRH</sequence>
<evidence type="ECO:0000259" key="6">
    <source>
        <dbReference type="Pfam" id="PF05347"/>
    </source>
</evidence>
<reference evidence="7" key="1">
    <citation type="submission" date="2015-07" db="EMBL/GenBank/DDBJ databases">
        <title>MeaNS - Measles Nucleotide Surveillance Program.</title>
        <authorList>
            <person name="Tran T."/>
            <person name="Druce J."/>
        </authorList>
    </citation>
    <scope>NUCLEOTIDE SEQUENCE</scope>
    <source>
        <strain evidence="7">UCB-OBI-ISO-001</strain>
        <tissue evidence="7">Gonad</tissue>
    </source>
</reference>
<dbReference type="InterPro" id="IPR045295">
    <property type="entry name" value="Complex1_LYR_SDHAF1_LYRM8"/>
</dbReference>
<feature type="region of interest" description="Disordered" evidence="5">
    <location>
        <begin position="82"/>
        <end position="103"/>
    </location>
</feature>
<accession>A0A0L8FQG7</accession>
<dbReference type="CDD" id="cd20268">
    <property type="entry name" value="Complex1_LYR_SDHAF1_LYRM8"/>
    <property type="match status" value="1"/>
</dbReference>
<proteinExistence type="inferred from homology"/>
<protein>
    <recommendedName>
        <fullName evidence="6">Complex 1 LYR protein domain-containing protein</fullName>
    </recommendedName>
</protein>
<dbReference type="EMBL" id="KQ427524">
    <property type="protein sequence ID" value="KOF66966.1"/>
    <property type="molecule type" value="Genomic_DNA"/>
</dbReference>
<keyword evidence="3" id="KW-0143">Chaperone</keyword>
<comment type="similarity">
    <text evidence="4">Belongs to the complex I LYR family. SDHAF1 subfamily.</text>
</comment>
<keyword evidence="2" id="KW-0496">Mitochondrion</keyword>